<keyword evidence="3" id="KW-0436">Ligase</keyword>
<evidence type="ECO:0000256" key="1">
    <source>
        <dbReference type="ARBA" id="ARBA00005594"/>
    </source>
</evidence>
<evidence type="ECO:0000256" key="2">
    <source>
        <dbReference type="ARBA" id="ARBA00013165"/>
    </source>
</evidence>
<evidence type="ECO:0000256" key="5">
    <source>
        <dbReference type="ARBA" id="ARBA00022840"/>
    </source>
</evidence>
<keyword evidence="7" id="KW-0030">Aminoacyl-tRNA synthetase</keyword>
<dbReference type="InterPro" id="IPR002301">
    <property type="entry name" value="Ile-tRNA-ligase"/>
</dbReference>
<dbReference type="PRINTS" id="PR00984">
    <property type="entry name" value="TRNASYNTHILE"/>
</dbReference>
<dbReference type="EMBL" id="CATQJL010000112">
    <property type="protein sequence ID" value="CAJ0596248.1"/>
    <property type="molecule type" value="Genomic_DNA"/>
</dbReference>
<proteinExistence type="inferred from homology"/>
<dbReference type="InterPro" id="IPR002300">
    <property type="entry name" value="aa-tRNA-synth_Ia"/>
</dbReference>
<dbReference type="Gene3D" id="1.10.730.20">
    <property type="match status" value="1"/>
</dbReference>
<dbReference type="GO" id="GO:0032543">
    <property type="term" value="P:mitochondrial translation"/>
    <property type="evidence" value="ECO:0007669"/>
    <property type="project" value="TreeGrafter"/>
</dbReference>
<dbReference type="PANTHER" id="PTHR42765:SF1">
    <property type="entry name" value="ISOLEUCINE--TRNA LIGASE, MITOCHONDRIAL"/>
    <property type="match status" value="1"/>
</dbReference>
<name>A0AA36GQ85_CYLNA</name>
<evidence type="ECO:0000313" key="11">
    <source>
        <dbReference type="EMBL" id="CAJ0596248.1"/>
    </source>
</evidence>
<dbReference type="InterPro" id="IPR009080">
    <property type="entry name" value="tRNAsynth_Ia_anticodon-bd"/>
</dbReference>
<keyword evidence="5" id="KW-0067">ATP-binding</keyword>
<keyword evidence="6" id="KW-0648">Protein biosynthesis</keyword>
<dbReference type="SUPFAM" id="SSF52374">
    <property type="entry name" value="Nucleotidylyl transferase"/>
    <property type="match status" value="1"/>
</dbReference>
<dbReference type="InterPro" id="IPR009008">
    <property type="entry name" value="Val/Leu/Ile-tRNA-synth_edit"/>
</dbReference>
<gene>
    <name evidence="11" type="ORF">CYNAS_LOCUS8231</name>
</gene>
<dbReference type="GO" id="GO:0005739">
    <property type="term" value="C:mitochondrion"/>
    <property type="evidence" value="ECO:0007669"/>
    <property type="project" value="TreeGrafter"/>
</dbReference>
<organism evidence="11 12">
    <name type="scientific">Cylicocyclus nassatus</name>
    <name type="common">Nematode worm</name>
    <dbReference type="NCBI Taxonomy" id="53992"/>
    <lineage>
        <taxon>Eukaryota</taxon>
        <taxon>Metazoa</taxon>
        <taxon>Ecdysozoa</taxon>
        <taxon>Nematoda</taxon>
        <taxon>Chromadorea</taxon>
        <taxon>Rhabditida</taxon>
        <taxon>Rhabditina</taxon>
        <taxon>Rhabditomorpha</taxon>
        <taxon>Strongyloidea</taxon>
        <taxon>Strongylidae</taxon>
        <taxon>Cylicocyclus</taxon>
    </lineage>
</organism>
<reference evidence="11" key="1">
    <citation type="submission" date="2023-07" db="EMBL/GenBank/DDBJ databases">
        <authorList>
            <consortium name="CYATHOMIX"/>
        </authorList>
    </citation>
    <scope>NUCLEOTIDE SEQUENCE</scope>
    <source>
        <strain evidence="11">N/A</strain>
    </source>
</reference>
<feature type="domain" description="Aminoacyl-tRNA synthetase class Ia" evidence="9">
    <location>
        <begin position="183"/>
        <end position="794"/>
    </location>
</feature>
<dbReference type="PANTHER" id="PTHR42765">
    <property type="entry name" value="SOLEUCYL-TRNA SYNTHETASE"/>
    <property type="match status" value="1"/>
</dbReference>
<dbReference type="Gene3D" id="3.40.50.620">
    <property type="entry name" value="HUPs"/>
    <property type="match status" value="2"/>
</dbReference>
<dbReference type="Gene3D" id="3.90.740.10">
    <property type="entry name" value="Valyl/Leucyl/Isoleucyl-tRNA synthetase, editing domain"/>
    <property type="match status" value="1"/>
</dbReference>
<dbReference type="InterPro" id="IPR050081">
    <property type="entry name" value="Ile-tRNA_ligase"/>
</dbReference>
<dbReference type="Gene3D" id="3.30.230.90">
    <property type="match status" value="1"/>
</dbReference>
<dbReference type="InterPro" id="IPR053720">
    <property type="entry name" value="Psm_Assembly_Chaperone"/>
</dbReference>
<dbReference type="NCBIfam" id="TIGR00392">
    <property type="entry name" value="ileS"/>
    <property type="match status" value="1"/>
</dbReference>
<evidence type="ECO:0000259" key="9">
    <source>
        <dbReference type="Pfam" id="PF00133"/>
    </source>
</evidence>
<dbReference type="GO" id="GO:0006428">
    <property type="term" value="P:isoleucyl-tRNA aminoacylation"/>
    <property type="evidence" value="ECO:0007669"/>
    <property type="project" value="InterPro"/>
</dbReference>
<evidence type="ECO:0000256" key="7">
    <source>
        <dbReference type="ARBA" id="ARBA00023146"/>
    </source>
</evidence>
<dbReference type="GO" id="GO:0005524">
    <property type="term" value="F:ATP binding"/>
    <property type="evidence" value="ECO:0007669"/>
    <property type="project" value="UniProtKB-KW"/>
</dbReference>
<evidence type="ECO:0000256" key="8">
    <source>
        <dbReference type="ARBA" id="ARBA00032665"/>
    </source>
</evidence>
<evidence type="ECO:0000256" key="6">
    <source>
        <dbReference type="ARBA" id="ARBA00022917"/>
    </source>
</evidence>
<evidence type="ECO:0000256" key="4">
    <source>
        <dbReference type="ARBA" id="ARBA00022741"/>
    </source>
</evidence>
<dbReference type="InterPro" id="IPR013155">
    <property type="entry name" value="M/V/L/I-tRNA-synth_anticd-bd"/>
</dbReference>
<evidence type="ECO:0000259" key="10">
    <source>
        <dbReference type="Pfam" id="PF08264"/>
    </source>
</evidence>
<protein>
    <recommendedName>
        <fullName evidence="2">isoleucine--tRNA ligase</fullName>
        <ecNumber evidence="2">6.1.1.5</ecNumber>
    </recommendedName>
    <alternativeName>
        <fullName evidence="8">Isoleucyl-tRNA synthetase</fullName>
    </alternativeName>
</protein>
<keyword evidence="4" id="KW-0547">Nucleotide-binding</keyword>
<keyword evidence="12" id="KW-1185">Reference proteome</keyword>
<feature type="domain" description="Methionyl/Valyl/Leucyl/Isoleucyl-tRNA synthetase anticodon-binding" evidence="10">
    <location>
        <begin position="844"/>
        <end position="943"/>
    </location>
</feature>
<dbReference type="AlphaFoldDB" id="A0AA36GQ85"/>
<dbReference type="Pfam" id="PF08264">
    <property type="entry name" value="Anticodon_1"/>
    <property type="match status" value="1"/>
</dbReference>
<dbReference type="Pfam" id="PF00133">
    <property type="entry name" value="tRNA-synt_1"/>
    <property type="match status" value="1"/>
</dbReference>
<accession>A0AA36GQ85</accession>
<dbReference type="SUPFAM" id="SSF47323">
    <property type="entry name" value="Anticodon-binding domain of a subclass of class I aminoacyl-tRNA synthetases"/>
    <property type="match status" value="1"/>
</dbReference>
<evidence type="ECO:0000313" key="12">
    <source>
        <dbReference type="Proteomes" id="UP001176961"/>
    </source>
</evidence>
<dbReference type="EC" id="6.1.1.5" evidence="2"/>
<dbReference type="SUPFAM" id="SSF50677">
    <property type="entry name" value="ValRS/IleRS/LeuRS editing domain"/>
    <property type="match status" value="1"/>
</dbReference>
<dbReference type="Proteomes" id="UP001176961">
    <property type="component" value="Unassembled WGS sequence"/>
</dbReference>
<sequence length="1074" mass="120610">MPGLIYRDLSYDFNGQHTHFSITQHGNVDLVVFSSLGRIGQVIEVIFPEAIITEALSTQQRVEYDTKLLLGGDEANADLFIRRLVLYLASLGRRKRLIVSIGILKVLMASQLKILQWLCSNSKNIFRVYSSNPASKPSSSIATTSKKKKTIFLPQTSFVNHIKSSERASLDQQLAINGGLTTLYEWQREQHDRTQTFELLDGPPYANGVAHTGHAINKILKDFIVKSRIALGYRVRFRPGWDCHGLPIELKITKSVQGKSSLEIRALARQVAKEAIGKQMNSFRRWGVSADWSNPYLTMDPLYVSEQLQLFAKMVEKGIIYRAFKPVYCSRTALAESELEYNEKHTSTSVYFRFRMIDVDPEIIGLNRASTKPLIIYALAWTSTPWTLPLNNAICVSSKEKYLAFSFDDTSKAPVSEVYLIAEPLLNSLIETTGRQATVVGSFRGEALLGRHYKSCWHPELSLPILSGEHVTMTMGTGLVHTSFAHGFTDYEIGLAGKYKIESFVDEEGRYTRHMGYKLEGKDVLGEGQREAISLLKKDVVHEGKYKHSYPYDWRTKKPVIIRSSAQWFLDVATISKRAAELLEGVKIGTDGSDLSGTLQRMVASRPSWCISRQRVWGTPIPALVDENGRAYLSKALVERVADMIADKGADVWWTCSVEDLANEEVLKSLSLDTADGLSKGTDIMDVWMDSGVAWHCAREMYEDADTTKPTDSVLEGVDQFRGWFQSMLLTSVAAQDSIPYKRIHVHGFCVDDNNKKMSKSLGNVVDPETITDGSLRQKALGADGLRLWVALSAGETVGESKIGEKVLADLEMKLAAIRNSLRFLLGGCFGYQGQRPSSLPLLDQWILRQSHLFGIRCVQNYENCRFRTIALDLLHFAQRTLSAHYISLVRDRLYCSKVGSNEHVSAQYTLHRVGTNLARCMAPLLPHLAAEFFQHQPMCSQKQILRDVLKFDEEGLNLDPQLDPIMEKVIQLRSDLAAAAGPSCDLFKEGALLELSQATKSLLAPWQDTETSFNSQLCEVFGVSMVKIRDAEQDRITPIKSEGLFCDRCRKMNRKKTEKHCCRCTEALESLTL</sequence>
<comment type="caution">
    <text evidence="11">The sequence shown here is derived from an EMBL/GenBank/DDBJ whole genome shotgun (WGS) entry which is preliminary data.</text>
</comment>
<evidence type="ECO:0000256" key="3">
    <source>
        <dbReference type="ARBA" id="ARBA00022598"/>
    </source>
</evidence>
<dbReference type="FunFam" id="3.40.50.620:FF:000401">
    <property type="entry name" value="Isoleucyl-tRNA synthetase (Mitochondrial)"/>
    <property type="match status" value="1"/>
</dbReference>
<dbReference type="GO" id="GO:0002161">
    <property type="term" value="F:aminoacyl-tRNA deacylase activity"/>
    <property type="evidence" value="ECO:0007669"/>
    <property type="project" value="InterPro"/>
</dbReference>
<dbReference type="Gene3D" id="1.10.10.830">
    <property type="entry name" value="Ile-tRNA synthetase CP2 domain-like"/>
    <property type="match status" value="1"/>
</dbReference>
<dbReference type="GO" id="GO:0004822">
    <property type="term" value="F:isoleucine-tRNA ligase activity"/>
    <property type="evidence" value="ECO:0007669"/>
    <property type="project" value="UniProtKB-EC"/>
</dbReference>
<dbReference type="InterPro" id="IPR014729">
    <property type="entry name" value="Rossmann-like_a/b/a_fold"/>
</dbReference>
<comment type="similarity">
    <text evidence="1">Belongs to the class-I aminoacyl-tRNA synthetase family.</text>
</comment>